<comment type="caution">
    <text evidence="8">The sequence shown here is derived from an EMBL/GenBank/DDBJ whole genome shotgun (WGS) entry which is preliminary data.</text>
</comment>
<proteinExistence type="inferred from homology"/>
<dbReference type="GO" id="GO:0047761">
    <property type="term" value="F:butyrate kinase activity"/>
    <property type="evidence" value="ECO:0007669"/>
    <property type="project" value="UniProtKB-UniRule"/>
</dbReference>
<evidence type="ECO:0000256" key="6">
    <source>
        <dbReference type="HAMAP-Rule" id="MF_00542"/>
    </source>
</evidence>
<dbReference type="NCBIfam" id="TIGR02707">
    <property type="entry name" value="butyr_kinase"/>
    <property type="match status" value="1"/>
</dbReference>
<dbReference type="GO" id="GO:0005737">
    <property type="term" value="C:cytoplasm"/>
    <property type="evidence" value="ECO:0007669"/>
    <property type="project" value="UniProtKB-SubCell"/>
</dbReference>
<protein>
    <recommendedName>
        <fullName evidence="6">Probable butyrate kinase</fullName>
        <shortName evidence="6">BK</shortName>
        <ecNumber evidence="6">2.7.2.7</ecNumber>
    </recommendedName>
    <alternativeName>
        <fullName evidence="6">Branched-chain carboxylic acid kinase</fullName>
    </alternativeName>
</protein>
<dbReference type="Gene3D" id="3.30.420.40">
    <property type="match status" value="2"/>
</dbReference>
<dbReference type="CDD" id="cd24011">
    <property type="entry name" value="ASKHA_NBD_BK"/>
    <property type="match status" value="1"/>
</dbReference>
<evidence type="ECO:0000256" key="5">
    <source>
        <dbReference type="ARBA" id="ARBA00022840"/>
    </source>
</evidence>
<keyword evidence="5 6" id="KW-0067">ATP-binding</keyword>
<evidence type="ECO:0000256" key="1">
    <source>
        <dbReference type="ARBA" id="ARBA00022490"/>
    </source>
</evidence>
<keyword evidence="2 6" id="KW-0808">Transferase</keyword>
<evidence type="ECO:0000256" key="4">
    <source>
        <dbReference type="ARBA" id="ARBA00022777"/>
    </source>
</evidence>
<dbReference type="HAMAP" id="MF_00542">
    <property type="entry name" value="Butyrate_kinase"/>
    <property type="match status" value="1"/>
</dbReference>
<keyword evidence="1 6" id="KW-0963">Cytoplasm</keyword>
<comment type="subcellular location">
    <subcellularLocation>
        <location evidence="6">Cytoplasm</location>
    </subcellularLocation>
</comment>
<comment type="similarity">
    <text evidence="6 7">Belongs to the acetokinase family.</text>
</comment>
<name>A0A7C3N727_UNCW3</name>
<dbReference type="NCBIfam" id="NF002834">
    <property type="entry name" value="PRK03011.1-5"/>
    <property type="match status" value="1"/>
</dbReference>
<dbReference type="GO" id="GO:0005524">
    <property type="term" value="F:ATP binding"/>
    <property type="evidence" value="ECO:0007669"/>
    <property type="project" value="UniProtKB-KW"/>
</dbReference>
<dbReference type="InterPro" id="IPR000890">
    <property type="entry name" value="Aliphatic_acid_kin_short-chain"/>
</dbReference>
<evidence type="ECO:0000256" key="2">
    <source>
        <dbReference type="ARBA" id="ARBA00022679"/>
    </source>
</evidence>
<dbReference type="InterPro" id="IPR011245">
    <property type="entry name" value="Butyrate_kin"/>
</dbReference>
<dbReference type="PANTHER" id="PTHR21060">
    <property type="entry name" value="ACETATE KINASE"/>
    <property type="match status" value="1"/>
</dbReference>
<dbReference type="PIRSF" id="PIRSF036458">
    <property type="entry name" value="Butyrate_kin"/>
    <property type="match status" value="1"/>
</dbReference>
<dbReference type="InterPro" id="IPR043129">
    <property type="entry name" value="ATPase_NBD"/>
</dbReference>
<evidence type="ECO:0000313" key="8">
    <source>
        <dbReference type="EMBL" id="HFK24039.1"/>
    </source>
</evidence>
<dbReference type="PANTHER" id="PTHR21060:SF20">
    <property type="entry name" value="BUTYRATE KINASE 1-RELATED"/>
    <property type="match status" value="1"/>
</dbReference>
<dbReference type="SUPFAM" id="SSF53067">
    <property type="entry name" value="Actin-like ATPase domain"/>
    <property type="match status" value="2"/>
</dbReference>
<comment type="catalytic activity">
    <reaction evidence="6">
        <text>butanoate + ATP = butanoyl phosphate + ADP</text>
        <dbReference type="Rhea" id="RHEA:13585"/>
        <dbReference type="ChEBI" id="CHEBI:17968"/>
        <dbReference type="ChEBI" id="CHEBI:30616"/>
        <dbReference type="ChEBI" id="CHEBI:58079"/>
        <dbReference type="ChEBI" id="CHEBI:456216"/>
        <dbReference type="EC" id="2.7.2.7"/>
    </reaction>
</comment>
<dbReference type="PRINTS" id="PR00471">
    <property type="entry name" value="ACETATEKNASE"/>
</dbReference>
<reference evidence="8" key="1">
    <citation type="journal article" date="2020" name="mSystems">
        <title>Genome- and Community-Level Interaction Insights into Carbon Utilization and Element Cycling Functions of Hydrothermarchaeota in Hydrothermal Sediment.</title>
        <authorList>
            <person name="Zhou Z."/>
            <person name="Liu Y."/>
            <person name="Xu W."/>
            <person name="Pan J."/>
            <person name="Luo Z.H."/>
            <person name="Li M."/>
        </authorList>
    </citation>
    <scope>NUCLEOTIDE SEQUENCE [LARGE SCALE GENOMIC DNA]</scope>
    <source>
        <strain evidence="8">SpSt-464</strain>
    </source>
</reference>
<evidence type="ECO:0000256" key="3">
    <source>
        <dbReference type="ARBA" id="ARBA00022741"/>
    </source>
</evidence>
<organism evidence="8">
    <name type="scientific">candidate division WOR-3 bacterium</name>
    <dbReference type="NCBI Taxonomy" id="2052148"/>
    <lineage>
        <taxon>Bacteria</taxon>
        <taxon>Bacteria division WOR-3</taxon>
    </lineage>
</organism>
<keyword evidence="3 6" id="KW-0547">Nucleotide-binding</keyword>
<accession>A0A7C3N727</accession>
<keyword evidence="4 6" id="KW-0418">Kinase</keyword>
<gene>
    <name evidence="6 8" type="primary">buk</name>
    <name evidence="8" type="ORF">ENS15_05245</name>
</gene>
<sequence>MTDIIFSVNPGATTTKCSLYKVNEKGIEEIVSENIEHPTEDIKSFKDIKSQVDYRYQKVKDFLAKNLKKDYRIIATAGRGGMLTPVPSGVIKINEELVNFSLFTPVYQHASNLGAPLAYMVAQENNVDSFIVDPVSVDEFSEVARISGAPDFPRFSFVHALNIRATVRKLSEMLNIDFQKIKCVVAHLGAGFSIAAFVEGKIVDNDNRMESAPFTAERAGGVPPIPLMDACFSGKYTKDELKKKLYGEGGLYGYLKTKDLREVLKMIENGDKYAELIYNAMVYQIAKEIGAMGSVMDFEIDGIILTGGMAYSEKLVKDLTKKVGRIGKVYVFAGSNENEALALGVYRVLKGEEKFLTWPVKVASNKVL</sequence>
<evidence type="ECO:0000256" key="7">
    <source>
        <dbReference type="RuleBase" id="RU003835"/>
    </source>
</evidence>
<dbReference type="Pfam" id="PF00871">
    <property type="entry name" value="Acetate_kinase"/>
    <property type="match status" value="1"/>
</dbReference>
<dbReference type="AlphaFoldDB" id="A0A7C3N727"/>
<dbReference type="GO" id="GO:0006083">
    <property type="term" value="P:acetate metabolic process"/>
    <property type="evidence" value="ECO:0007669"/>
    <property type="project" value="TreeGrafter"/>
</dbReference>
<dbReference type="EC" id="2.7.2.7" evidence="6"/>
<dbReference type="GO" id="GO:0008776">
    <property type="term" value="F:acetate kinase activity"/>
    <property type="evidence" value="ECO:0007669"/>
    <property type="project" value="TreeGrafter"/>
</dbReference>
<dbReference type="EMBL" id="DSTT01000005">
    <property type="protein sequence ID" value="HFK24039.1"/>
    <property type="molecule type" value="Genomic_DNA"/>
</dbReference>